<gene>
    <name evidence="2" type="ORF">FPZ11_00175</name>
</gene>
<dbReference type="Proteomes" id="UP000320216">
    <property type="component" value="Chromosome"/>
</dbReference>
<dbReference type="EMBL" id="CP042305">
    <property type="protein sequence ID" value="QDZ13437.1"/>
    <property type="molecule type" value="Genomic_DNA"/>
</dbReference>
<evidence type="ECO:0000313" key="3">
    <source>
        <dbReference type="Proteomes" id="UP000320216"/>
    </source>
</evidence>
<organism evidence="2 3">
    <name type="scientific">Humibacter ginsenosidimutans</name>
    <dbReference type="NCBI Taxonomy" id="2599293"/>
    <lineage>
        <taxon>Bacteria</taxon>
        <taxon>Bacillati</taxon>
        <taxon>Actinomycetota</taxon>
        <taxon>Actinomycetes</taxon>
        <taxon>Micrococcales</taxon>
        <taxon>Microbacteriaceae</taxon>
        <taxon>Humibacter</taxon>
    </lineage>
</organism>
<reference evidence="2 3" key="1">
    <citation type="submission" date="2019-07" db="EMBL/GenBank/DDBJ databases">
        <title>Full genome sequence of Humibacter sp. WJ7-1.</title>
        <authorList>
            <person name="Im W.-T."/>
        </authorList>
    </citation>
    <scope>NUCLEOTIDE SEQUENCE [LARGE SCALE GENOMIC DNA]</scope>
    <source>
        <strain evidence="2 3">WJ7-1</strain>
    </source>
</reference>
<protein>
    <submittedName>
        <fullName evidence="2">Uncharacterized protein</fullName>
    </submittedName>
</protein>
<keyword evidence="3" id="KW-1185">Reference proteome</keyword>
<evidence type="ECO:0000256" key="1">
    <source>
        <dbReference type="SAM" id="MobiDB-lite"/>
    </source>
</evidence>
<evidence type="ECO:0000313" key="2">
    <source>
        <dbReference type="EMBL" id="QDZ13437.1"/>
    </source>
</evidence>
<feature type="region of interest" description="Disordered" evidence="1">
    <location>
        <begin position="56"/>
        <end position="79"/>
    </location>
</feature>
<accession>A0A5B8LYM7</accession>
<dbReference type="RefSeq" id="WP_146317352.1">
    <property type="nucleotide sequence ID" value="NZ_CP042305.1"/>
</dbReference>
<dbReference type="KEGG" id="huw:FPZ11_00175"/>
<name>A0A5B8LYM7_9MICO</name>
<dbReference type="OrthoDB" id="9798687at2"/>
<proteinExistence type="predicted"/>
<sequence>MTENTASGSAFVGRSGNAHRALQGIEHGYVAPVDSRSPRGRFSLWTWFSTALEHSGRVADRDTERAHRDLQAARDRSEW</sequence>
<dbReference type="AlphaFoldDB" id="A0A5B8LYM7"/>